<feature type="domain" description="AIG1-type G" evidence="6">
    <location>
        <begin position="40"/>
        <end position="252"/>
    </location>
</feature>
<dbReference type="Gene3D" id="3.40.50.300">
    <property type="entry name" value="P-loop containing nucleotide triphosphate hydrolases"/>
    <property type="match status" value="1"/>
</dbReference>
<feature type="compositionally biased region" description="Basic and acidic residues" evidence="5">
    <location>
        <begin position="1"/>
        <end position="34"/>
    </location>
</feature>
<dbReference type="GO" id="GO:0005525">
    <property type="term" value="F:GTP binding"/>
    <property type="evidence" value="ECO:0007669"/>
    <property type="project" value="UniProtKB-KW"/>
</dbReference>
<evidence type="ECO:0000256" key="4">
    <source>
        <dbReference type="SAM" id="Coils"/>
    </source>
</evidence>
<keyword evidence="2" id="KW-0547">Nucleotide-binding</keyword>
<dbReference type="FunFam" id="3.40.50.300:FF:000840">
    <property type="entry name" value="Immune-associated nucleotide-binding protein 9"/>
    <property type="match status" value="1"/>
</dbReference>
<feature type="region of interest" description="Disordered" evidence="5">
    <location>
        <begin position="1"/>
        <end position="43"/>
    </location>
</feature>
<dbReference type="InterPro" id="IPR027417">
    <property type="entry name" value="P-loop_NTPase"/>
</dbReference>
<dbReference type="CDD" id="cd01852">
    <property type="entry name" value="AIG1"/>
    <property type="match status" value="1"/>
</dbReference>
<evidence type="ECO:0000313" key="8">
    <source>
        <dbReference type="Proteomes" id="UP000426265"/>
    </source>
</evidence>
<evidence type="ECO:0000256" key="2">
    <source>
        <dbReference type="ARBA" id="ARBA00022741"/>
    </source>
</evidence>
<gene>
    <name evidence="7" type="ORF">AN1_LOCUS3427</name>
</gene>
<name>A0A654EKB3_ARATH</name>
<dbReference type="PANTHER" id="PTHR10903">
    <property type="entry name" value="GTPASE, IMAP FAMILY MEMBER-RELATED"/>
    <property type="match status" value="1"/>
</dbReference>
<comment type="similarity">
    <text evidence="1">Belongs to the TRAFAC class TrmE-Era-EngA-EngB-Septin-like GTPase superfamily. AIG1/Toc34/Toc159-like paraseptin GTPase family. IAN subfamily.</text>
</comment>
<dbReference type="InterPro" id="IPR045058">
    <property type="entry name" value="GIMA/IAN/Toc"/>
</dbReference>
<feature type="coiled-coil region" evidence="4">
    <location>
        <begin position="226"/>
        <end position="324"/>
    </location>
</feature>
<protein>
    <recommendedName>
        <fullName evidence="6">AIG1-type G domain-containing protein</fullName>
    </recommendedName>
</protein>
<dbReference type="EMBL" id="CACRSJ010000104">
    <property type="protein sequence ID" value="VYS47942.1"/>
    <property type="molecule type" value="Genomic_DNA"/>
</dbReference>
<dbReference type="ExpressionAtlas" id="A0A654EKB3">
    <property type="expression patterns" value="baseline and differential"/>
</dbReference>
<evidence type="ECO:0000256" key="1">
    <source>
        <dbReference type="ARBA" id="ARBA00008535"/>
    </source>
</evidence>
<evidence type="ECO:0000313" key="7">
    <source>
        <dbReference type="EMBL" id="VYS47942.1"/>
    </source>
</evidence>
<evidence type="ECO:0000256" key="5">
    <source>
        <dbReference type="SAM" id="MobiDB-lite"/>
    </source>
</evidence>
<dbReference type="SUPFAM" id="SSF52540">
    <property type="entry name" value="P-loop containing nucleoside triphosphate hydrolases"/>
    <property type="match status" value="1"/>
</dbReference>
<dbReference type="Pfam" id="PF04548">
    <property type="entry name" value="AIG1"/>
    <property type="match status" value="1"/>
</dbReference>
<sequence>MANDQKNDESFPAKEDHKKDDAAAPAEVDHKDEFSASQPHPVENIVLVGRTGNGKSATGNSIVRSKVFKSKTKSSGVTMECHAVKAVTPEGPILNVIDTPGLFDLSVSAEFIGKEIVKCLTLADGGLHAVLLVLSVRTRISQEEEMVLSTLQVLFGSKIVDYLIVVFTGGDVLEDDGMTLEEYLGDNMPDFLKDDEKKTKQVHELLKLIDLVRKQNNNIPYTDEMYHMIKEENERHKKEQEELESKGHSEEQLAALMKELQIMNERNLKAMAEMMEKNMKIAMEAQEKLFEQREKAQELSYQQKLEMQEKLKQMEGRMRAEMEAQMLSRQQCSIL</sequence>
<organism evidence="7 8">
    <name type="scientific">Arabidopsis thaliana</name>
    <name type="common">Mouse-ear cress</name>
    <dbReference type="NCBI Taxonomy" id="3702"/>
    <lineage>
        <taxon>Eukaryota</taxon>
        <taxon>Viridiplantae</taxon>
        <taxon>Streptophyta</taxon>
        <taxon>Embryophyta</taxon>
        <taxon>Tracheophyta</taxon>
        <taxon>Spermatophyta</taxon>
        <taxon>Magnoliopsida</taxon>
        <taxon>eudicotyledons</taxon>
        <taxon>Gunneridae</taxon>
        <taxon>Pentapetalae</taxon>
        <taxon>rosids</taxon>
        <taxon>malvids</taxon>
        <taxon>Brassicales</taxon>
        <taxon>Brassicaceae</taxon>
        <taxon>Camelineae</taxon>
        <taxon>Arabidopsis</taxon>
    </lineage>
</organism>
<evidence type="ECO:0000256" key="3">
    <source>
        <dbReference type="ARBA" id="ARBA00023134"/>
    </source>
</evidence>
<accession>A0A654EKB3</accession>
<reference evidence="7 8" key="1">
    <citation type="submission" date="2019-11" db="EMBL/GenBank/DDBJ databases">
        <authorList>
            <person name="Jiao W.-B."/>
            <person name="Schneeberger K."/>
        </authorList>
    </citation>
    <scope>NUCLEOTIDE SEQUENCE [LARGE SCALE GENOMIC DNA]</scope>
    <source>
        <strain evidence="8">cv. An-1</strain>
    </source>
</reference>
<dbReference type="PROSITE" id="PS51720">
    <property type="entry name" value="G_AIG1"/>
    <property type="match status" value="1"/>
</dbReference>
<evidence type="ECO:0000259" key="6">
    <source>
        <dbReference type="PROSITE" id="PS51720"/>
    </source>
</evidence>
<dbReference type="InterPro" id="IPR006703">
    <property type="entry name" value="G_AIG1"/>
</dbReference>
<dbReference type="AlphaFoldDB" id="A0A654EKB3"/>
<dbReference type="Proteomes" id="UP000426265">
    <property type="component" value="Unassembled WGS sequence"/>
</dbReference>
<proteinExistence type="inferred from homology"/>
<keyword evidence="4" id="KW-0175">Coiled coil</keyword>
<keyword evidence="3" id="KW-0342">GTP-binding</keyword>
<dbReference type="PANTHER" id="PTHR10903:SF146">
    <property type="entry name" value="AIG1-LIKE PROTEIN_ 48352-49494-RELATED"/>
    <property type="match status" value="1"/>
</dbReference>